<dbReference type="Proteomes" id="UP000095762">
    <property type="component" value="Unassembled WGS sequence"/>
</dbReference>
<dbReference type="RefSeq" id="WP_055060750.1">
    <property type="nucleotide sequence ID" value="NZ_CZBP01000054.1"/>
</dbReference>
<sequence length="719" mass="80752">MTDNTLKTNNTQQVEPEFRPLTKEEAEMLLEEAKNWKEPEYDDYDAYNTYETSCDVGFPPALKKKPSAEEYAKQIDKTGFEKKGLYKGIVQVEDDFRRIRLIKAYRERAKELGGTQMAKFFDEMLKTAKKEWMEGEKMGMKKKTMPASGTVLGRTNYTNLPEGMQNLDCAECWEATDQGIYFNGQEKYIKVCSQSVSITGILRSVESGEEIVKLEFRRNKKWKRIEVDRGILASPQKIIELYKQGFSVTSQNAKAIVAFLQDMLDRGIENGTIPVSLVTSKMGWTEDKSAFIPYTDEKIMFNDQGKFSKLPKALEPKGDSELWYEVMKKERDIEMVQLLLAANLAAPVVGLLGLEGFTVNLHGQSRGGKSVTSKLCASVWAGHESRDGFVYGVNNTLNSLDEILGTYNTLPFIMEDANNMDKKRKVDMSSVIMKTANGVGKARMGRDLKLKPVQTWYLVGISTSEFRLLKDGDNGGAYNRLVMVKAPDEEDCPYKENAAELLDFAENNHGFCGRDFVKVLQKLGKDTVAEMLQGVKREVDEKAKEAGKSGGQVLPIAVLVLTSRLAEEHLFHDGKVISVEDAVRWMTDKDLADQNERFYETLMDTVMTNGSKFEGLGMNTDFPPQNYWGRYDSATNKIGIIPSVLRKLAEEAGVDDVKAFLEYLDGKGMIDKDKNGNLTKNVYSSCLAKGNRMHVIQMKKADKDSCDASFGNGDCPFGN</sequence>
<keyword evidence="3" id="KW-0067">ATP-binding</keyword>
<accession>A0A174WD79</accession>
<feature type="domain" description="Cch helix turn helix" evidence="2">
    <location>
        <begin position="593"/>
        <end position="699"/>
    </location>
</feature>
<dbReference type="GO" id="GO:0004386">
    <property type="term" value="F:helicase activity"/>
    <property type="evidence" value="ECO:0007669"/>
    <property type="project" value="UniProtKB-KW"/>
</dbReference>
<evidence type="ECO:0000259" key="2">
    <source>
        <dbReference type="Pfam" id="PF18662"/>
    </source>
</evidence>
<keyword evidence="3" id="KW-0347">Helicase</keyword>
<organism evidence="3 4">
    <name type="scientific">Blautia obeum</name>
    <dbReference type="NCBI Taxonomy" id="40520"/>
    <lineage>
        <taxon>Bacteria</taxon>
        <taxon>Bacillati</taxon>
        <taxon>Bacillota</taxon>
        <taxon>Clostridia</taxon>
        <taxon>Lachnospirales</taxon>
        <taxon>Lachnospiraceae</taxon>
        <taxon>Blautia</taxon>
    </lineage>
</organism>
<protein>
    <submittedName>
        <fullName evidence="3">Superfamily II helicase and inactivated derivatives</fullName>
    </submittedName>
</protein>
<name>A0A174WD79_9FIRM</name>
<feature type="domain" description="DUF927" evidence="1">
    <location>
        <begin position="183"/>
        <end position="451"/>
    </location>
</feature>
<dbReference type="Pfam" id="PF06048">
    <property type="entry name" value="DUF927"/>
    <property type="match status" value="1"/>
</dbReference>
<evidence type="ECO:0000259" key="1">
    <source>
        <dbReference type="Pfam" id="PF06048"/>
    </source>
</evidence>
<keyword evidence="3" id="KW-0378">Hydrolase</keyword>
<gene>
    <name evidence="3" type="ORF">ERS852569_03851</name>
</gene>
<dbReference type="Pfam" id="PF18662">
    <property type="entry name" value="HTH_56"/>
    <property type="match status" value="1"/>
</dbReference>
<reference evidence="3 4" key="1">
    <citation type="submission" date="2015-09" db="EMBL/GenBank/DDBJ databases">
        <authorList>
            <consortium name="Pathogen Informatics"/>
        </authorList>
    </citation>
    <scope>NUCLEOTIDE SEQUENCE [LARGE SCALE GENOMIC DNA]</scope>
    <source>
        <strain evidence="3 4">2789STDY5834957</strain>
    </source>
</reference>
<dbReference type="InterPro" id="IPR040538">
    <property type="entry name" value="Cch_HTH"/>
</dbReference>
<evidence type="ECO:0000313" key="4">
    <source>
        <dbReference type="Proteomes" id="UP000095762"/>
    </source>
</evidence>
<dbReference type="InterPro" id="IPR009270">
    <property type="entry name" value="DUF927"/>
</dbReference>
<dbReference type="EMBL" id="CZBP01000054">
    <property type="protein sequence ID" value="CUQ42387.1"/>
    <property type="molecule type" value="Genomic_DNA"/>
</dbReference>
<dbReference type="AlphaFoldDB" id="A0A174WD79"/>
<proteinExistence type="predicted"/>
<keyword evidence="3" id="KW-0547">Nucleotide-binding</keyword>
<evidence type="ECO:0000313" key="3">
    <source>
        <dbReference type="EMBL" id="CUQ42387.1"/>
    </source>
</evidence>